<accession>A0ACC0TSN1</accession>
<keyword evidence="2" id="KW-1185">Reference proteome</keyword>
<gene>
    <name evidence="1" type="ORF">F5148DRAFT_1293300</name>
</gene>
<comment type="caution">
    <text evidence="1">The sequence shown here is derived from an EMBL/GenBank/DDBJ whole genome shotgun (WGS) entry which is preliminary data.</text>
</comment>
<dbReference type="Proteomes" id="UP001207468">
    <property type="component" value="Unassembled WGS sequence"/>
</dbReference>
<reference evidence="1" key="1">
    <citation type="submission" date="2021-03" db="EMBL/GenBank/DDBJ databases">
        <title>Evolutionary priming and transition to the ectomycorrhizal habit in an iconic lineage of mushroom-forming fungi: is preadaptation a requirement?</title>
        <authorList>
            <consortium name="DOE Joint Genome Institute"/>
            <person name="Looney B.P."/>
            <person name="Miyauchi S."/>
            <person name="Morin E."/>
            <person name="Drula E."/>
            <person name="Courty P.E."/>
            <person name="Chicoki N."/>
            <person name="Fauchery L."/>
            <person name="Kohler A."/>
            <person name="Kuo A."/>
            <person name="LaButti K."/>
            <person name="Pangilinan J."/>
            <person name="Lipzen A."/>
            <person name="Riley R."/>
            <person name="Andreopoulos W."/>
            <person name="He G."/>
            <person name="Johnson J."/>
            <person name="Barry K.W."/>
            <person name="Grigoriev I.V."/>
            <person name="Nagy L."/>
            <person name="Hibbett D."/>
            <person name="Henrissat B."/>
            <person name="Matheny P.B."/>
            <person name="Labbe J."/>
            <person name="Martin A.F."/>
        </authorList>
    </citation>
    <scope>NUCLEOTIDE SEQUENCE</scope>
    <source>
        <strain evidence="1">BPL698</strain>
    </source>
</reference>
<proteinExistence type="predicted"/>
<evidence type="ECO:0000313" key="2">
    <source>
        <dbReference type="Proteomes" id="UP001207468"/>
    </source>
</evidence>
<sequence length="599" mass="65266">MKKHLYGVLLLLVCTFTHAQFGKIYTAKEIITEDSANDIYTNSPAVVVNSSGKVEAVGTLNSLQTKYRLYKVDNTFINSVIMPGFVEAHTHLQSYGMNANLPYIGYFDRPGLNGTIQHGITSMDSIIIYLKGQLQKSLPLYASGGDPIYFNCSRFTSQFLDNVSTTVPIVLQLGSGHIVICNTPMMNVLETLPGWKTLPPGTIVRNSDSIPTGELDESAGVEFVLYNFDSLYKKANHGIPFYNPVRLINGITNGAALMQAAGITTATELMFTAPTAQMLTDDYILYQGVARLGARLPVRVVLGYDGFAIHNFFPNSPDSAINYLKEKQKYDDSSLITGPVKFIFDGSIQGYTAQVDSPYVTQPQNPFWNISPASIASIMAPYLKNGFSVAIHANGDSAISKLITALDSLQPVKTTPGIWATIEHDQLTRPYQYAAVSKLPGVAVNLFMNHIYYYGQQHAKCTVGPAMAFVMDDAYLADSLHIPYSLHSDAPITPAQPLFAAWVATHRTPATIPGGYYNNTVFGDTISTPKALYSITMGGARLLNLQNMIGSIEPGKFADFAILSADPLSTPLNTIKITGTMKGGQYYQAPATTATRKKQ</sequence>
<protein>
    <submittedName>
        <fullName evidence="1">Amidohydrolase 3</fullName>
    </submittedName>
</protein>
<evidence type="ECO:0000313" key="1">
    <source>
        <dbReference type="EMBL" id="KAI9441986.1"/>
    </source>
</evidence>
<organism evidence="1 2">
    <name type="scientific">Russula earlei</name>
    <dbReference type="NCBI Taxonomy" id="71964"/>
    <lineage>
        <taxon>Eukaryota</taxon>
        <taxon>Fungi</taxon>
        <taxon>Dikarya</taxon>
        <taxon>Basidiomycota</taxon>
        <taxon>Agaricomycotina</taxon>
        <taxon>Agaricomycetes</taxon>
        <taxon>Russulales</taxon>
        <taxon>Russulaceae</taxon>
        <taxon>Russula</taxon>
    </lineage>
</organism>
<name>A0ACC0TSN1_9AGAM</name>
<dbReference type="EMBL" id="JAGFNK010000731">
    <property type="protein sequence ID" value="KAI9441986.1"/>
    <property type="molecule type" value="Genomic_DNA"/>
</dbReference>